<dbReference type="Proteomes" id="UP000004259">
    <property type="component" value="Unassembled WGS sequence"/>
</dbReference>
<comment type="caution">
    <text evidence="1">The sequence shown here is derived from an EMBL/GenBank/DDBJ whole genome shotgun (WGS) entry which is preliminary data.</text>
</comment>
<gene>
    <name evidence="1" type="ORF">CUS_6553</name>
</gene>
<keyword evidence="2" id="KW-1185">Reference proteome</keyword>
<dbReference type="AlphaFoldDB" id="E9SB81"/>
<protein>
    <submittedName>
        <fullName evidence="1">Uncharacterized protein</fullName>
    </submittedName>
</protein>
<name>E9SB81_RUMAL</name>
<accession>E9SB81</accession>
<sequence>MWGTLDCVGANAPALPEFCQTPAIKRQTPAKHAKKEYQTAKGE</sequence>
<evidence type="ECO:0000313" key="1">
    <source>
        <dbReference type="EMBL" id="EGC03454.1"/>
    </source>
</evidence>
<evidence type="ECO:0000313" key="2">
    <source>
        <dbReference type="Proteomes" id="UP000004259"/>
    </source>
</evidence>
<reference evidence="1 2" key="1">
    <citation type="submission" date="2011-02" db="EMBL/GenBank/DDBJ databases">
        <authorList>
            <person name="Nelson K.E."/>
            <person name="Sutton G."/>
            <person name="Torralba M."/>
            <person name="Durkin S."/>
            <person name="Harkins D."/>
            <person name="Montgomery R."/>
            <person name="Ziemer C."/>
            <person name="Klaassens E."/>
            <person name="Ocuiv P."/>
            <person name="Morrison M."/>
        </authorList>
    </citation>
    <scope>NUCLEOTIDE SEQUENCE [LARGE SCALE GENOMIC DNA]</scope>
    <source>
        <strain evidence="1 2">8</strain>
    </source>
</reference>
<dbReference type="EMBL" id="ADKM02000066">
    <property type="protein sequence ID" value="EGC03454.1"/>
    <property type="molecule type" value="Genomic_DNA"/>
</dbReference>
<organism evidence="1 2">
    <name type="scientific">Ruminococcus albus 8</name>
    <dbReference type="NCBI Taxonomy" id="246199"/>
    <lineage>
        <taxon>Bacteria</taxon>
        <taxon>Bacillati</taxon>
        <taxon>Bacillota</taxon>
        <taxon>Clostridia</taxon>
        <taxon>Eubacteriales</taxon>
        <taxon>Oscillospiraceae</taxon>
        <taxon>Ruminococcus</taxon>
    </lineage>
</organism>
<proteinExistence type="predicted"/>